<dbReference type="InterPro" id="IPR036263">
    <property type="entry name" value="Chorismate_II_sf"/>
</dbReference>
<dbReference type="GO" id="GO:0004106">
    <property type="term" value="F:chorismate mutase activity"/>
    <property type="evidence" value="ECO:0007669"/>
    <property type="project" value="InterPro"/>
</dbReference>
<sequence length="103" mass="11585">MSDEPDQATTVPPELAHLRDSIDNIDAAVIHIMAERFKITQRVGELKAELGLPPSDPGREQTQIARLRRLAAESHLDPEFAEKLLNFIVSEVVRHHTEIANRT</sequence>
<dbReference type="NCBIfam" id="TIGR01795">
    <property type="entry name" value="CM_mono_cladeE"/>
    <property type="match status" value="1"/>
</dbReference>
<evidence type="ECO:0000259" key="2">
    <source>
        <dbReference type="PROSITE" id="PS51168"/>
    </source>
</evidence>
<dbReference type="OrthoDB" id="3267837at2"/>
<organism evidence="3 4">
    <name type="scientific">Propionibacterium ruminifibrarum</name>
    <dbReference type="NCBI Taxonomy" id="1962131"/>
    <lineage>
        <taxon>Bacteria</taxon>
        <taxon>Bacillati</taxon>
        <taxon>Actinomycetota</taxon>
        <taxon>Actinomycetes</taxon>
        <taxon>Propionibacteriales</taxon>
        <taxon>Propionibacteriaceae</taxon>
        <taxon>Propionibacterium</taxon>
    </lineage>
</organism>
<dbReference type="InterPro" id="IPR002701">
    <property type="entry name" value="CM_II_prokaryot"/>
</dbReference>
<dbReference type="GO" id="GO:0046417">
    <property type="term" value="P:chorismate metabolic process"/>
    <property type="evidence" value="ECO:0007669"/>
    <property type="project" value="InterPro"/>
</dbReference>
<dbReference type="SMART" id="SM00830">
    <property type="entry name" value="CM_2"/>
    <property type="match status" value="1"/>
</dbReference>
<reference evidence="4" key="1">
    <citation type="submission" date="2018-02" db="EMBL/GenBank/DDBJ databases">
        <authorList>
            <person name="Hornung B."/>
        </authorList>
    </citation>
    <scope>NUCLEOTIDE SEQUENCE [LARGE SCALE GENOMIC DNA]</scope>
</reference>
<proteinExistence type="predicted"/>
<dbReference type="PANTHER" id="PTHR38041:SF1">
    <property type="entry name" value="CHORISMATE MUTASE"/>
    <property type="match status" value="1"/>
</dbReference>
<gene>
    <name evidence="3" type="ORF">PROPJV5_2284</name>
</gene>
<accession>A0A375I658</accession>
<dbReference type="EMBL" id="OMOH01000011">
    <property type="protein sequence ID" value="SPF69329.1"/>
    <property type="molecule type" value="Genomic_DNA"/>
</dbReference>
<evidence type="ECO:0000256" key="1">
    <source>
        <dbReference type="ARBA" id="ARBA00023235"/>
    </source>
</evidence>
<dbReference type="SUPFAM" id="SSF48600">
    <property type="entry name" value="Chorismate mutase II"/>
    <property type="match status" value="1"/>
</dbReference>
<dbReference type="InterPro" id="IPR010951">
    <property type="entry name" value="CM_bact"/>
</dbReference>
<dbReference type="PROSITE" id="PS51168">
    <property type="entry name" value="CHORISMATE_MUT_2"/>
    <property type="match status" value="1"/>
</dbReference>
<feature type="domain" description="Chorismate mutase" evidence="2">
    <location>
        <begin position="9"/>
        <end position="100"/>
    </location>
</feature>
<dbReference type="InterPro" id="IPR051331">
    <property type="entry name" value="Chorismate_mutase-related"/>
</dbReference>
<evidence type="ECO:0000313" key="3">
    <source>
        <dbReference type="EMBL" id="SPF69329.1"/>
    </source>
</evidence>
<dbReference type="Proteomes" id="UP000265962">
    <property type="component" value="Unassembled WGS sequence"/>
</dbReference>
<protein>
    <submittedName>
        <fullName evidence="3">Chorismate mutase domain profile</fullName>
    </submittedName>
</protein>
<dbReference type="Gene3D" id="1.20.59.10">
    <property type="entry name" value="Chorismate mutase"/>
    <property type="match status" value="1"/>
</dbReference>
<dbReference type="RefSeq" id="WP_119716427.1">
    <property type="nucleotide sequence ID" value="NZ_OMOH01000011.1"/>
</dbReference>
<name>A0A375I658_9ACTN</name>
<dbReference type="PANTHER" id="PTHR38041">
    <property type="entry name" value="CHORISMATE MUTASE"/>
    <property type="match status" value="1"/>
</dbReference>
<dbReference type="InterPro" id="IPR036979">
    <property type="entry name" value="CM_dom_sf"/>
</dbReference>
<dbReference type="NCBIfam" id="NF006691">
    <property type="entry name" value="PRK09239.1"/>
    <property type="match status" value="1"/>
</dbReference>
<dbReference type="AlphaFoldDB" id="A0A375I658"/>
<keyword evidence="1" id="KW-0413">Isomerase</keyword>
<keyword evidence="4" id="KW-1185">Reference proteome</keyword>
<dbReference type="GO" id="GO:0009697">
    <property type="term" value="P:salicylic acid biosynthetic process"/>
    <property type="evidence" value="ECO:0007669"/>
    <property type="project" value="TreeGrafter"/>
</dbReference>
<evidence type="ECO:0000313" key="4">
    <source>
        <dbReference type="Proteomes" id="UP000265962"/>
    </source>
</evidence>
<dbReference type="Pfam" id="PF01817">
    <property type="entry name" value="CM_2"/>
    <property type="match status" value="1"/>
</dbReference>